<protein>
    <submittedName>
        <fullName evidence="2">Glcerophosphoryl diester phosphodiesterase</fullName>
    </submittedName>
</protein>
<proteinExistence type="predicted"/>
<dbReference type="PANTHER" id="PTHR46211">
    <property type="entry name" value="GLYCEROPHOSPHORYL DIESTER PHOSPHODIESTERASE"/>
    <property type="match status" value="1"/>
</dbReference>
<dbReference type="OrthoDB" id="384721at2"/>
<dbReference type="RefSeq" id="WP_015753708.1">
    <property type="nucleotide sequence ID" value="NC_013222.1"/>
</dbReference>
<gene>
    <name evidence="2" type="ordered locus">RB2501_08620</name>
</gene>
<keyword evidence="3" id="KW-1185">Reference proteome</keyword>
<feature type="domain" description="GP-PDE" evidence="1">
    <location>
        <begin position="23"/>
        <end position="248"/>
    </location>
</feature>
<sequence>MRYFWALILTLMMNACISTGNKPLVIGHRGAMGYETENSIASVQKALDLGVDMIEIDVFRIKSGEIAVFHDETVDELTNGGGRIEEYNAFDLRQLILEGRHRIPLLQDVLKTIKAQVPLNIELKGAGTSDRVNFITDYYIREMGWTADQFLISSFNWDELREFRRIDPEARIAVLTDGDPLEALEVARELGAEAINPHAGSLTPENTAAMKEAGFRVYAWTVNDRARFDALAEMGVDGVFTDYPDRMQ</sequence>
<dbReference type="HOGENOM" id="CLU_030006_3_3_10"/>
<dbReference type="PANTHER" id="PTHR46211:SF1">
    <property type="entry name" value="GLYCEROPHOSPHODIESTER PHOSPHODIESTERASE, CYTOPLASMIC"/>
    <property type="match status" value="1"/>
</dbReference>
<dbReference type="GO" id="GO:0006629">
    <property type="term" value="P:lipid metabolic process"/>
    <property type="evidence" value="ECO:0007669"/>
    <property type="project" value="InterPro"/>
</dbReference>
<evidence type="ECO:0000259" key="1">
    <source>
        <dbReference type="PROSITE" id="PS51704"/>
    </source>
</evidence>
<dbReference type="SUPFAM" id="SSF51695">
    <property type="entry name" value="PLC-like phosphodiesterases"/>
    <property type="match status" value="1"/>
</dbReference>
<dbReference type="Pfam" id="PF03009">
    <property type="entry name" value="GDPD"/>
    <property type="match status" value="1"/>
</dbReference>
<reference evidence="2 3" key="1">
    <citation type="journal article" date="2009" name="J. Bacteriol.">
        <title>Complete genome sequence of Robiginitalea biformata HTCC2501.</title>
        <authorList>
            <person name="Oh H.M."/>
            <person name="Giovannoni S.J."/>
            <person name="Lee K."/>
            <person name="Ferriera S."/>
            <person name="Johnson J."/>
            <person name="Cho J.C."/>
        </authorList>
    </citation>
    <scope>NUCLEOTIDE SEQUENCE [LARGE SCALE GENOMIC DNA]</scope>
    <source>
        <strain evidence="3">ATCC BAA-864 / HTCC2501 / KCTC 12146</strain>
    </source>
</reference>
<dbReference type="InterPro" id="IPR017946">
    <property type="entry name" value="PLC-like_Pdiesterase_TIM-brl"/>
</dbReference>
<dbReference type="EMBL" id="CP001712">
    <property type="protein sequence ID" value="EAR16952.1"/>
    <property type="molecule type" value="Genomic_DNA"/>
</dbReference>
<evidence type="ECO:0000313" key="3">
    <source>
        <dbReference type="Proteomes" id="UP000009049"/>
    </source>
</evidence>
<evidence type="ECO:0000313" key="2">
    <source>
        <dbReference type="EMBL" id="EAR16952.1"/>
    </source>
</evidence>
<dbReference type="InterPro" id="IPR030395">
    <property type="entry name" value="GP_PDE_dom"/>
</dbReference>
<dbReference type="Gene3D" id="3.20.20.190">
    <property type="entry name" value="Phosphatidylinositol (PI) phosphodiesterase"/>
    <property type="match status" value="1"/>
</dbReference>
<organism evidence="2 3">
    <name type="scientific">Robiginitalea biformata (strain ATCC BAA-864 / DSM 15991 / KCTC 12146 / HTCC2501)</name>
    <dbReference type="NCBI Taxonomy" id="313596"/>
    <lineage>
        <taxon>Bacteria</taxon>
        <taxon>Pseudomonadati</taxon>
        <taxon>Bacteroidota</taxon>
        <taxon>Flavobacteriia</taxon>
        <taxon>Flavobacteriales</taxon>
        <taxon>Flavobacteriaceae</taxon>
        <taxon>Robiginitalea</taxon>
    </lineage>
</organism>
<dbReference type="PROSITE" id="PS51704">
    <property type="entry name" value="GP_PDE"/>
    <property type="match status" value="1"/>
</dbReference>
<dbReference type="STRING" id="313596.RB2501_08620"/>
<dbReference type="eggNOG" id="COG0584">
    <property type="taxonomic scope" value="Bacteria"/>
</dbReference>
<dbReference type="GO" id="GO:0008081">
    <property type="term" value="F:phosphoric diester hydrolase activity"/>
    <property type="evidence" value="ECO:0007669"/>
    <property type="project" value="InterPro"/>
</dbReference>
<dbReference type="AlphaFoldDB" id="A4CJ44"/>
<accession>A4CJ44</accession>
<name>A4CJ44_ROBBH</name>
<dbReference type="KEGG" id="rbi:RB2501_08620"/>
<dbReference type="Proteomes" id="UP000009049">
    <property type="component" value="Chromosome"/>
</dbReference>